<evidence type="ECO:0000256" key="1">
    <source>
        <dbReference type="ARBA" id="ARBA00004651"/>
    </source>
</evidence>
<evidence type="ECO:0000256" key="4">
    <source>
        <dbReference type="ARBA" id="ARBA00022692"/>
    </source>
</evidence>
<dbReference type="InterPro" id="IPR010290">
    <property type="entry name" value="TM_effector"/>
</dbReference>
<dbReference type="Gene3D" id="1.20.1250.20">
    <property type="entry name" value="MFS general substrate transporter like domains"/>
    <property type="match status" value="1"/>
</dbReference>
<feature type="transmembrane region" description="Helical" evidence="7">
    <location>
        <begin position="118"/>
        <end position="141"/>
    </location>
</feature>
<dbReference type="Proteomes" id="UP001336250">
    <property type="component" value="Unassembled WGS sequence"/>
</dbReference>
<protein>
    <submittedName>
        <fullName evidence="9">MFS transporter</fullName>
    </submittedName>
</protein>
<dbReference type="GO" id="GO:0022857">
    <property type="term" value="F:transmembrane transporter activity"/>
    <property type="evidence" value="ECO:0007669"/>
    <property type="project" value="InterPro"/>
</dbReference>
<dbReference type="Pfam" id="PF05977">
    <property type="entry name" value="MFS_3"/>
    <property type="match status" value="1"/>
</dbReference>
<dbReference type="GO" id="GO:0005886">
    <property type="term" value="C:plasma membrane"/>
    <property type="evidence" value="ECO:0007669"/>
    <property type="project" value="UniProtKB-SubCell"/>
</dbReference>
<dbReference type="PANTHER" id="PTHR23513">
    <property type="entry name" value="INTEGRAL MEMBRANE EFFLUX PROTEIN-RELATED"/>
    <property type="match status" value="1"/>
</dbReference>
<evidence type="ECO:0000256" key="5">
    <source>
        <dbReference type="ARBA" id="ARBA00022989"/>
    </source>
</evidence>
<evidence type="ECO:0000256" key="2">
    <source>
        <dbReference type="ARBA" id="ARBA00022448"/>
    </source>
</evidence>
<dbReference type="PROSITE" id="PS50850">
    <property type="entry name" value="MFS"/>
    <property type="match status" value="1"/>
</dbReference>
<feature type="transmembrane region" description="Helical" evidence="7">
    <location>
        <begin position="57"/>
        <end position="78"/>
    </location>
</feature>
<feature type="transmembrane region" description="Helical" evidence="7">
    <location>
        <begin position="28"/>
        <end position="51"/>
    </location>
</feature>
<evidence type="ECO:0000313" key="10">
    <source>
        <dbReference type="Proteomes" id="UP001336250"/>
    </source>
</evidence>
<name>A0AAW9QD19_9BURK</name>
<keyword evidence="2" id="KW-0813">Transport</keyword>
<comment type="caution">
    <text evidence="9">The sequence shown here is derived from an EMBL/GenBank/DDBJ whole genome shotgun (WGS) entry which is preliminary data.</text>
</comment>
<evidence type="ECO:0000313" key="9">
    <source>
        <dbReference type="EMBL" id="MEF7612535.1"/>
    </source>
</evidence>
<comment type="subcellular location">
    <subcellularLocation>
        <location evidence="1">Cell membrane</location>
        <topology evidence="1">Multi-pass membrane protein</topology>
    </subcellularLocation>
</comment>
<feature type="transmembrane region" description="Helical" evidence="7">
    <location>
        <begin position="182"/>
        <end position="200"/>
    </location>
</feature>
<feature type="transmembrane region" description="Helical" evidence="7">
    <location>
        <begin position="299"/>
        <end position="321"/>
    </location>
</feature>
<proteinExistence type="predicted"/>
<dbReference type="RefSeq" id="WP_332287432.1">
    <property type="nucleotide sequence ID" value="NZ_JAZIBG010000008.1"/>
</dbReference>
<gene>
    <name evidence="9" type="ORF">V4F39_01345</name>
</gene>
<feature type="domain" description="Major facilitator superfamily (MFS) profile" evidence="8">
    <location>
        <begin position="24"/>
        <end position="408"/>
    </location>
</feature>
<dbReference type="SUPFAM" id="SSF103473">
    <property type="entry name" value="MFS general substrate transporter"/>
    <property type="match status" value="1"/>
</dbReference>
<feature type="transmembrane region" description="Helical" evidence="7">
    <location>
        <begin position="236"/>
        <end position="258"/>
    </location>
</feature>
<feature type="transmembrane region" description="Helical" evidence="7">
    <location>
        <begin position="264"/>
        <end position="287"/>
    </location>
</feature>
<keyword evidence="10" id="KW-1185">Reference proteome</keyword>
<dbReference type="AlphaFoldDB" id="A0AAW9QD19"/>
<feature type="transmembrane region" description="Helical" evidence="7">
    <location>
        <begin position="90"/>
        <end position="112"/>
    </location>
</feature>
<evidence type="ECO:0000256" key="7">
    <source>
        <dbReference type="SAM" id="Phobius"/>
    </source>
</evidence>
<reference evidence="9 10" key="1">
    <citation type="submission" date="2024-02" db="EMBL/GenBank/DDBJ databases">
        <title>Genome sequence of Aquincola sp. MAHUQ-54.</title>
        <authorList>
            <person name="Huq M.A."/>
        </authorList>
    </citation>
    <scope>NUCLEOTIDE SEQUENCE [LARGE SCALE GENOMIC DNA]</scope>
    <source>
        <strain evidence="9 10">MAHUQ-54</strain>
    </source>
</reference>
<dbReference type="PANTHER" id="PTHR23513:SF11">
    <property type="entry name" value="STAPHYLOFERRIN A TRANSPORTER"/>
    <property type="match status" value="1"/>
</dbReference>
<sequence length="537" mass="57742">MTPDAPPPPLPPRASTLAPLSRPVFRMLWIATVTANVCMWMNDVAAAWLMTQLAPDPVWVALVQTAATLPVFLLGLPSGAMADIVDRRHWFMFTQLWVASTAVLLSVLAFAGALNAPLLLLLVFANGIGLAMRWPVFAAIVPELVPRHELTSAMALNAIAMNASRIAGPILAGAILTGLGSAWVFALNATLSLGAAGIIWRWRNTPRASALPGERFVGAMRVGVQYVSQSLRMRVILLRIFVFFLHSTALLALMPLVAQQSQGGGAGTFTLLLACMGGGAVATALMLPRIREKLTRDDLIFHGTLANAIGTVIVALSPSLWLTAPAMALAGAGWISVANSLTLSAQLALPDWVRARGMATYQTALMAGSAGGAALWGQVASLSSLRGSLLASAAAGLVLLVLLRGKRVESLADDDLTPQRVWASPTPALDIDPHAGPVMVTVAYDIDPADADAFSDLMRESRRSRLQQGALSWGLFRDHADPRRWLEYYVDESWVEHLRRFDRVTAVEVALRARRLAFHRGESPPKVSRYIGQEVER</sequence>
<keyword evidence="3" id="KW-1003">Cell membrane</keyword>
<dbReference type="EMBL" id="JAZIBG010000008">
    <property type="protein sequence ID" value="MEF7612535.1"/>
    <property type="molecule type" value="Genomic_DNA"/>
</dbReference>
<keyword evidence="6 7" id="KW-0472">Membrane</keyword>
<dbReference type="InterPro" id="IPR036259">
    <property type="entry name" value="MFS_trans_sf"/>
</dbReference>
<accession>A0AAW9QD19</accession>
<dbReference type="InterPro" id="IPR020846">
    <property type="entry name" value="MFS_dom"/>
</dbReference>
<keyword evidence="4 7" id="KW-0812">Transmembrane</keyword>
<dbReference type="CDD" id="cd06173">
    <property type="entry name" value="MFS_MefA_like"/>
    <property type="match status" value="1"/>
</dbReference>
<evidence type="ECO:0000256" key="6">
    <source>
        <dbReference type="ARBA" id="ARBA00023136"/>
    </source>
</evidence>
<evidence type="ECO:0000256" key="3">
    <source>
        <dbReference type="ARBA" id="ARBA00022475"/>
    </source>
</evidence>
<evidence type="ECO:0000259" key="8">
    <source>
        <dbReference type="PROSITE" id="PS50850"/>
    </source>
</evidence>
<keyword evidence="5 7" id="KW-1133">Transmembrane helix</keyword>
<organism evidence="9 10">
    <name type="scientific">Aquincola agrisoli</name>
    <dbReference type="NCBI Taxonomy" id="3119538"/>
    <lineage>
        <taxon>Bacteria</taxon>
        <taxon>Pseudomonadati</taxon>
        <taxon>Pseudomonadota</taxon>
        <taxon>Betaproteobacteria</taxon>
        <taxon>Burkholderiales</taxon>
        <taxon>Sphaerotilaceae</taxon>
        <taxon>Aquincola</taxon>
    </lineage>
</organism>